<dbReference type="PANTHER" id="PTHR34825:SF1">
    <property type="entry name" value="AAA-ATPASE-LIKE DOMAIN-CONTAINING PROTEIN"/>
    <property type="match status" value="1"/>
</dbReference>
<accession>A0A9P0G0T8</accession>
<name>A0A9P0G0T8_BEMTA</name>
<dbReference type="Proteomes" id="UP001152759">
    <property type="component" value="Chromosome 10"/>
</dbReference>
<sequence length="570" mass="65791">MSRFLIFYLCSMPLALNGFIPTVQEGGFTSDPQHLAAPPYTGNDFKEMVELRVPLVDKTDFIKQFNSSTKRILITRPRGFGKTFNLSMLKHFYALNTNSSHLFQDKAICKDKTFCAKYLNKREVLYMSFGGLNHSTFEGVRGAFKGFARRLYQENSYLANSSHVPPAEQPAFKAFARGKINDNQIPEAFGLLVRYLHAGRGKLVLLLDDYDGPIRTGYTHKYYDRIRTLVTAILRALFQDDYLEFGVVTGITNVGTEDMNFLEYPMNDGALSEFFGFTYDEMESLAKQFGEPKPGLVPKMEAMYEGYYFGNRTVHNPYDVVVSLRRGGDLDDHWVQACGDENPYEFWNEFGLMPSLKGQFLLGDVMPRQWLRKQVDLSLMDSDEDMFWTYVTRLGYLTVADVLSITGNGDALYALRIPNQELRETIHFIVYGIPHHFQVREYEKFEEAYQWQQEKAATRILTKYANRTGKYFKTAPLRTALGLVTGLEETRGRLIKVPGDCEMYIFEKAQNMILLRTVIDKADLNPQTEEKWMIDCFEHIKKKLPENRVTRQAVVSVWGTTVIMQFYQYR</sequence>
<dbReference type="Pfam" id="PF09820">
    <property type="entry name" value="AAA-ATPase_like"/>
    <property type="match status" value="1"/>
</dbReference>
<reference evidence="3" key="1">
    <citation type="submission" date="2021-12" db="EMBL/GenBank/DDBJ databases">
        <authorList>
            <person name="King R."/>
        </authorList>
    </citation>
    <scope>NUCLEOTIDE SEQUENCE</scope>
</reference>
<evidence type="ECO:0000259" key="2">
    <source>
        <dbReference type="Pfam" id="PF09820"/>
    </source>
</evidence>
<evidence type="ECO:0000256" key="1">
    <source>
        <dbReference type="SAM" id="SignalP"/>
    </source>
</evidence>
<evidence type="ECO:0000313" key="4">
    <source>
        <dbReference type="Proteomes" id="UP001152759"/>
    </source>
</evidence>
<dbReference type="KEGG" id="btab:109044729"/>
<keyword evidence="4" id="KW-1185">Reference proteome</keyword>
<gene>
    <name evidence="3" type="ORF">BEMITA_LOCUS2410</name>
</gene>
<keyword evidence="1" id="KW-0732">Signal</keyword>
<feature type="domain" description="AAA-ATPase-like" evidence="2">
    <location>
        <begin position="39"/>
        <end position="258"/>
    </location>
</feature>
<proteinExistence type="predicted"/>
<dbReference type="PANTHER" id="PTHR34825">
    <property type="entry name" value="CONSERVED PROTEIN, WITH A WEAK D-GALACTARATE DEHYDRATASE/ALTRONATE HYDROLASE DOMAIN"/>
    <property type="match status" value="1"/>
</dbReference>
<evidence type="ECO:0000313" key="3">
    <source>
        <dbReference type="EMBL" id="CAH0762258.1"/>
    </source>
</evidence>
<dbReference type="InterPro" id="IPR018631">
    <property type="entry name" value="AAA-ATPase-like_dom"/>
</dbReference>
<protein>
    <recommendedName>
        <fullName evidence="2">AAA-ATPase-like domain-containing protein</fullName>
    </recommendedName>
</protein>
<dbReference type="AlphaFoldDB" id="A0A9P0G0T8"/>
<feature type="chain" id="PRO_5040158604" description="AAA-ATPase-like domain-containing protein" evidence="1">
    <location>
        <begin position="19"/>
        <end position="570"/>
    </location>
</feature>
<organism evidence="3 4">
    <name type="scientific">Bemisia tabaci</name>
    <name type="common">Sweetpotato whitefly</name>
    <name type="synonym">Aleurodes tabaci</name>
    <dbReference type="NCBI Taxonomy" id="7038"/>
    <lineage>
        <taxon>Eukaryota</taxon>
        <taxon>Metazoa</taxon>
        <taxon>Ecdysozoa</taxon>
        <taxon>Arthropoda</taxon>
        <taxon>Hexapoda</taxon>
        <taxon>Insecta</taxon>
        <taxon>Pterygota</taxon>
        <taxon>Neoptera</taxon>
        <taxon>Paraneoptera</taxon>
        <taxon>Hemiptera</taxon>
        <taxon>Sternorrhyncha</taxon>
        <taxon>Aleyrodoidea</taxon>
        <taxon>Aleyrodidae</taxon>
        <taxon>Aleyrodinae</taxon>
        <taxon>Bemisia</taxon>
    </lineage>
</organism>
<dbReference type="EMBL" id="OU963871">
    <property type="protein sequence ID" value="CAH0762258.1"/>
    <property type="molecule type" value="Genomic_DNA"/>
</dbReference>
<feature type="signal peptide" evidence="1">
    <location>
        <begin position="1"/>
        <end position="18"/>
    </location>
</feature>